<comment type="caution">
    <text evidence="1">The sequence shown here is derived from an EMBL/GenBank/DDBJ whole genome shotgun (WGS) entry which is preliminary data.</text>
</comment>
<dbReference type="Pfam" id="PF18882">
    <property type="entry name" value="DUF5647"/>
    <property type="match status" value="1"/>
</dbReference>
<dbReference type="OrthoDB" id="298371at2"/>
<gene>
    <name evidence="1" type="ORF">SCALIN_C45_0124</name>
</gene>
<dbReference type="InterPro" id="IPR043707">
    <property type="entry name" value="DUF5647"/>
</dbReference>
<keyword evidence="2" id="KW-1185">Reference proteome</keyword>
<proteinExistence type="predicted"/>
<sequence length="89" mass="10629">MNIMEKKNTDLIKEFNRYMREHPDIAESIPNNAVIIMQLEGDEGFNKWSNKMAREHMEKDQSVVYIRIKKIKPLISRIEELEIEPHAVY</sequence>
<dbReference type="EMBL" id="BAOS01000045">
    <property type="protein sequence ID" value="GAX62966.1"/>
    <property type="molecule type" value="Genomic_DNA"/>
</dbReference>
<accession>A0A286U4B6</accession>
<dbReference type="Proteomes" id="UP000218542">
    <property type="component" value="Unassembled WGS sequence"/>
</dbReference>
<protein>
    <submittedName>
        <fullName evidence="1">Uncharacterized protein</fullName>
    </submittedName>
</protein>
<dbReference type="AlphaFoldDB" id="A0A286U4B6"/>
<organism evidence="1 2">
    <name type="scientific">Candidatus Scalindua japonica</name>
    <dbReference type="NCBI Taxonomy" id="1284222"/>
    <lineage>
        <taxon>Bacteria</taxon>
        <taxon>Pseudomonadati</taxon>
        <taxon>Planctomycetota</taxon>
        <taxon>Candidatus Brocadiia</taxon>
        <taxon>Candidatus Brocadiales</taxon>
        <taxon>Candidatus Scalinduaceae</taxon>
        <taxon>Candidatus Scalindua</taxon>
    </lineage>
</organism>
<name>A0A286U4B6_9BACT</name>
<reference evidence="2" key="1">
    <citation type="journal article" date="2017" name="Environ. Microbiol. Rep.">
        <title>Genetic Diversity of Marine Anaerobic Ammonium-Oxidizing Bacteria as Revealed by Genomic and Proteomic Analyses of 'Candidatus Scalindua japonica'.</title>
        <authorList>
            <person name="Oshiki M."/>
            <person name="Mizuto K."/>
            <person name="Kimura Z."/>
            <person name="Kindaichi T."/>
            <person name="Satoh H."/>
            <person name="Okabe S."/>
        </authorList>
    </citation>
    <scope>NUCLEOTIDE SEQUENCE [LARGE SCALE GENOMIC DNA]</scope>
    <source>
        <strain evidence="2">husup-a2</strain>
    </source>
</reference>
<evidence type="ECO:0000313" key="2">
    <source>
        <dbReference type="Proteomes" id="UP000218542"/>
    </source>
</evidence>
<dbReference type="RefSeq" id="WP_096896357.1">
    <property type="nucleotide sequence ID" value="NZ_BAOS01000045.1"/>
</dbReference>
<evidence type="ECO:0000313" key="1">
    <source>
        <dbReference type="EMBL" id="GAX62966.1"/>
    </source>
</evidence>